<protein>
    <submittedName>
        <fullName evidence="1">Uncharacterized protein</fullName>
    </submittedName>
</protein>
<keyword evidence="2" id="KW-1185">Reference proteome</keyword>
<sequence>MNGQHRYRVSVFGPIKRVGFVFSPECNCAESFFSIVHYLSSLEPQEATAAFAESIVPIVISRSLLLRARTGILQ</sequence>
<organism evidence="1 2">
    <name type="scientific">Bauhinia variegata</name>
    <name type="common">Purple orchid tree</name>
    <name type="synonym">Phanera variegata</name>
    <dbReference type="NCBI Taxonomy" id="167791"/>
    <lineage>
        <taxon>Eukaryota</taxon>
        <taxon>Viridiplantae</taxon>
        <taxon>Streptophyta</taxon>
        <taxon>Embryophyta</taxon>
        <taxon>Tracheophyta</taxon>
        <taxon>Spermatophyta</taxon>
        <taxon>Magnoliopsida</taxon>
        <taxon>eudicotyledons</taxon>
        <taxon>Gunneridae</taxon>
        <taxon>Pentapetalae</taxon>
        <taxon>rosids</taxon>
        <taxon>fabids</taxon>
        <taxon>Fabales</taxon>
        <taxon>Fabaceae</taxon>
        <taxon>Cercidoideae</taxon>
        <taxon>Cercideae</taxon>
        <taxon>Bauhiniinae</taxon>
        <taxon>Bauhinia</taxon>
    </lineage>
</organism>
<proteinExistence type="predicted"/>
<evidence type="ECO:0000313" key="2">
    <source>
        <dbReference type="Proteomes" id="UP000828941"/>
    </source>
</evidence>
<dbReference type="Proteomes" id="UP000828941">
    <property type="component" value="Chromosome 4"/>
</dbReference>
<name>A0ACB9PE16_BAUVA</name>
<comment type="caution">
    <text evidence="1">The sequence shown here is derived from an EMBL/GenBank/DDBJ whole genome shotgun (WGS) entry which is preliminary data.</text>
</comment>
<reference evidence="1 2" key="1">
    <citation type="journal article" date="2022" name="DNA Res.">
        <title>Chromosomal-level genome assembly of the orchid tree Bauhinia variegata (Leguminosae; Cercidoideae) supports the allotetraploid origin hypothesis of Bauhinia.</title>
        <authorList>
            <person name="Zhong Y."/>
            <person name="Chen Y."/>
            <person name="Zheng D."/>
            <person name="Pang J."/>
            <person name="Liu Y."/>
            <person name="Luo S."/>
            <person name="Meng S."/>
            <person name="Qian L."/>
            <person name="Wei D."/>
            <person name="Dai S."/>
            <person name="Zhou R."/>
        </authorList>
    </citation>
    <scope>NUCLEOTIDE SEQUENCE [LARGE SCALE GENOMIC DNA]</scope>
    <source>
        <strain evidence="1">BV-YZ2020</strain>
    </source>
</reference>
<dbReference type="EMBL" id="CM039429">
    <property type="protein sequence ID" value="KAI4346770.1"/>
    <property type="molecule type" value="Genomic_DNA"/>
</dbReference>
<gene>
    <name evidence="1" type="ORF">L6164_007638</name>
</gene>
<evidence type="ECO:0000313" key="1">
    <source>
        <dbReference type="EMBL" id="KAI4346770.1"/>
    </source>
</evidence>
<accession>A0ACB9PE16</accession>